<dbReference type="Gene3D" id="1.20.1070.10">
    <property type="entry name" value="Rhodopsin 7-helix transmembrane proteins"/>
    <property type="match status" value="1"/>
</dbReference>
<evidence type="ECO:0000256" key="2">
    <source>
        <dbReference type="ARBA" id="ARBA00007376"/>
    </source>
</evidence>
<feature type="transmembrane region" description="Helical" evidence="15">
    <location>
        <begin position="44"/>
        <end position="66"/>
    </location>
</feature>
<feature type="transmembrane region" description="Helical" evidence="15">
    <location>
        <begin position="98"/>
        <end position="122"/>
    </location>
</feature>
<evidence type="ECO:0000256" key="8">
    <source>
        <dbReference type="ARBA" id="ARBA00023136"/>
    </source>
</evidence>
<dbReference type="SUPFAM" id="SSF81321">
    <property type="entry name" value="Family A G protein-coupled receptor-like"/>
    <property type="match status" value="1"/>
</dbReference>
<keyword evidence="11 14" id="KW-0807">Transducer</keyword>
<evidence type="ECO:0000256" key="10">
    <source>
        <dbReference type="ARBA" id="ARBA00023180"/>
    </source>
</evidence>
<evidence type="ECO:0000256" key="15">
    <source>
        <dbReference type="SAM" id="Phobius"/>
    </source>
</evidence>
<dbReference type="AlphaFoldDB" id="A0A9B0TJQ7"/>
<dbReference type="GeneID" id="102828670"/>
<evidence type="ECO:0000256" key="6">
    <source>
        <dbReference type="ARBA" id="ARBA00022989"/>
    </source>
</evidence>
<dbReference type="Pfam" id="PF05296">
    <property type="entry name" value="TAS2R"/>
    <property type="match status" value="1"/>
</dbReference>
<keyword evidence="3 14" id="KW-0919">Taste</keyword>
<evidence type="ECO:0000256" key="4">
    <source>
        <dbReference type="ARBA" id="ARBA00022606"/>
    </source>
</evidence>
<feature type="transmembrane region" description="Helical" evidence="15">
    <location>
        <begin position="186"/>
        <end position="208"/>
    </location>
</feature>
<evidence type="ECO:0000256" key="11">
    <source>
        <dbReference type="ARBA" id="ARBA00023224"/>
    </source>
</evidence>
<keyword evidence="10" id="KW-0325">Glycoprotein</keyword>
<feature type="transmembrane region" description="Helical" evidence="15">
    <location>
        <begin position="240"/>
        <end position="260"/>
    </location>
</feature>
<dbReference type="RefSeq" id="XP_006866138.1">
    <property type="nucleotide sequence ID" value="XM_006866076.1"/>
</dbReference>
<evidence type="ECO:0000256" key="1">
    <source>
        <dbReference type="ARBA" id="ARBA00004141"/>
    </source>
</evidence>
<dbReference type="FunFam" id="1.20.1070.10:FF:000042">
    <property type="entry name" value="Taste receptor type 2 member 7"/>
    <property type="match status" value="1"/>
</dbReference>
<evidence type="ECO:0000256" key="13">
    <source>
        <dbReference type="RuleBase" id="RU004423"/>
    </source>
</evidence>
<name>A0A9B0TJQ7_CHRAS</name>
<evidence type="ECO:0000256" key="3">
    <source>
        <dbReference type="ARBA" id="ARBA00022480"/>
    </source>
</evidence>
<feature type="transmembrane region" description="Helical" evidence="15">
    <location>
        <begin position="6"/>
        <end position="32"/>
    </location>
</feature>
<feature type="transmembrane region" description="Helical" evidence="15">
    <location>
        <begin position="129"/>
        <end position="153"/>
    </location>
</feature>
<evidence type="ECO:0000313" key="17">
    <source>
        <dbReference type="RefSeq" id="XP_006866138.1"/>
    </source>
</evidence>
<dbReference type="GO" id="GO:0016020">
    <property type="term" value="C:membrane"/>
    <property type="evidence" value="ECO:0007669"/>
    <property type="project" value="UniProtKB-SubCell"/>
</dbReference>
<dbReference type="OrthoDB" id="8876749at2759"/>
<keyword evidence="9 14" id="KW-0675">Receptor</keyword>
<keyword evidence="5 14" id="KW-0812">Transmembrane</keyword>
<dbReference type="InterPro" id="IPR007960">
    <property type="entry name" value="TAS2R"/>
</dbReference>
<evidence type="ECO:0000256" key="7">
    <source>
        <dbReference type="ARBA" id="ARBA00023040"/>
    </source>
</evidence>
<dbReference type="PANTHER" id="PTHR11394">
    <property type="entry name" value="TASTE RECEPTOR TYPE 2"/>
    <property type="match status" value="1"/>
</dbReference>
<dbReference type="GO" id="GO:0033038">
    <property type="term" value="F:bitter taste receptor activity"/>
    <property type="evidence" value="ECO:0007669"/>
    <property type="project" value="InterPro"/>
</dbReference>
<reference evidence="17" key="1">
    <citation type="submission" date="2025-08" db="UniProtKB">
        <authorList>
            <consortium name="RefSeq"/>
        </authorList>
    </citation>
    <scope>IDENTIFICATION</scope>
    <source>
        <tissue evidence="17">Spleen</tissue>
    </source>
</reference>
<protein>
    <recommendedName>
        <fullName evidence="14">Taste receptor type 2</fullName>
    </recommendedName>
</protein>
<feature type="transmembrane region" description="Helical" evidence="15">
    <location>
        <begin position="266"/>
        <end position="288"/>
    </location>
</feature>
<proteinExistence type="inferred from homology"/>
<accession>A0A9B0TJQ7</accession>
<keyword evidence="7 14" id="KW-0297">G-protein coupled receptor</keyword>
<dbReference type="Proteomes" id="UP000504623">
    <property type="component" value="Unplaced"/>
</dbReference>
<evidence type="ECO:0000256" key="5">
    <source>
        <dbReference type="ARBA" id="ARBA00022692"/>
    </source>
</evidence>
<gene>
    <name evidence="17" type="primary">LOC102828670</name>
</gene>
<dbReference type="GO" id="GO:0004930">
    <property type="term" value="F:G protein-coupled receptor activity"/>
    <property type="evidence" value="ECO:0007669"/>
    <property type="project" value="UniProtKB-KW"/>
</dbReference>
<comment type="subcellular location">
    <subcellularLocation>
        <location evidence="1 14">Membrane</location>
        <topology evidence="1 14">Multi-pass membrane protein</topology>
    </subcellularLocation>
</comment>
<evidence type="ECO:0000313" key="16">
    <source>
        <dbReference type="Proteomes" id="UP000504623"/>
    </source>
</evidence>
<sequence>MLNTEVSIFMIITNGEFIIGVLGNGFIGLVTFSDWVKKKKLSSIDYILTSLAFSRICLICIIVLNFNMNIFYPDSLIPDQASIVNDTFWTFSNHSSSWFGTCLSVFYLLKIANFSHPLFLWLKWRIDRVIVHLLLGCLAISFLIFLTLVMIMIDYYRFHVIAEPKNNLTELSYVNRNRPNNVLTQFTLLGIVPFTVSLISLFLLMLSLRRHCKQMKHSATGYRDPSTEAHVGAMKTVASFLFLLSIYNLSALLMGFFHRVTDQKQALLFAETIAILYPSGHSLILILGSKKLRQASARMLICKKTTCLV</sequence>
<dbReference type="PANTHER" id="PTHR11394:SF31">
    <property type="entry name" value="TASTE RECEPTOR TYPE 2 MEMBER 8"/>
    <property type="match status" value="1"/>
</dbReference>
<organism evidence="16 17">
    <name type="scientific">Chrysochloris asiatica</name>
    <name type="common">Cape golden mole</name>
    <dbReference type="NCBI Taxonomy" id="185453"/>
    <lineage>
        <taxon>Eukaryota</taxon>
        <taxon>Metazoa</taxon>
        <taxon>Chordata</taxon>
        <taxon>Craniata</taxon>
        <taxon>Vertebrata</taxon>
        <taxon>Euteleostomi</taxon>
        <taxon>Mammalia</taxon>
        <taxon>Eutheria</taxon>
        <taxon>Afrotheria</taxon>
        <taxon>Chrysochloridae</taxon>
        <taxon>Chrysochlorinae</taxon>
        <taxon>Chrysochloris</taxon>
    </lineage>
</organism>
<keyword evidence="6 15" id="KW-1133">Transmembrane helix</keyword>
<keyword evidence="4 14" id="KW-0716">Sensory transduction</keyword>
<dbReference type="CTD" id="50836"/>
<keyword evidence="8 14" id="KW-0472">Membrane</keyword>
<evidence type="ECO:0000256" key="9">
    <source>
        <dbReference type="ARBA" id="ARBA00023170"/>
    </source>
</evidence>
<comment type="similarity">
    <text evidence="2 13">Belongs to the G-protein coupled receptor T2R family.</text>
</comment>
<evidence type="ECO:0000256" key="12">
    <source>
        <dbReference type="ARBA" id="ARBA00024847"/>
    </source>
</evidence>
<evidence type="ECO:0000256" key="14">
    <source>
        <dbReference type="RuleBase" id="RU004424"/>
    </source>
</evidence>
<comment type="function">
    <text evidence="12">Receptor that may play a role in the perception of bitterness and is gustducin-linked. May play a role in sensing the chemical composition of the gastrointestinal content. The activity of this receptor may stimulate alpha gustducin, mediate PLC-beta-2 activation and lead to the gating of TRPM5.</text>
</comment>
<keyword evidence="16" id="KW-1185">Reference proteome</keyword>